<sequence length="994" mass="112649">MGTQNVPKWSQLVQNGITPQLAKMEEDQRAALGLSFTALCSVLKAVEAARNGDKKLELLFSRELRAQVGGGDLFPLVRLVLPQLDRERTYMLKEKKIAKIYVQVLGLSPASKDAQKLEHFQDPKIVDSKSVGDFAAVLYEVMLYRSTASKSRRQHTLEDVNTLLDSLVQADNNATRKKVVMTLATEFSADEQKWIIRVVLKDLKIGLRHERVLKFIHPDAKEMYNHTNDLHKVCRELRNSVVRYVPQLEPFQVFTPMLAKRVNFGECISEINAEAFVMEPKLDGERITCHVQRKEVQFISRNGINYTENYAPSIEPHVLSQLEPGVDCILDGEMMVWDNVEYRLREFGLLKNTANAVRKGEATNRWLCYVVWDVVYLGGGPKAQQLIREVFKGPGEISAVMGLPLHARRKLLLRILKPLEHRIIIIEQKLVNDKSAKERHEKVMAEVDEQVSNGGEGVIIKDLNAHYMCGESSRKSKKWLKLKPDYAGMTTDLDVIIVGGFYGVGRRRSGNVSVFLLGVLAHSLDEHGAAKATMPGAACPTVYTFAKVGTGYNLEELEQMRQELEPYWQPWDDDNVPPHLNGWKPQKSDLRPDVWIDPRHSKILEVYGFELSFTTLYQTGLTIRFPRCKAIRNDKEWYQCMDLQDLNAARGSLSTKRASEVALGQKSVTRRMKKRQTISSLRPSGVLQGYSRADLEGIEQERNVFEGKEFCVLPGKYEMPPPNIAPSIPTGIIEENAKLLSKQSVEKILHAFGGTIVQNPIESTDYVVAAGDAGFKVVNLKKQGLFNIVHLRWIFGCVAASRLLSLKAGDFIFATDSQRELLAKEYDRYGDHYTEHINPDELRRIIQEISSASVESGGDNHESQPWQLQMKNLEMEEAEAMVCEFTFFCHCVVYFEHSCRFSADDSDVDALALSQMRLIEQQLRLYGGVVARDIDSSVTHVVVADPVRAQQVQPAIRNLRHRGLPEPRIVTKEWIERCVEQKTQLPDDAFIVHV</sequence>
<evidence type="ECO:0000256" key="7">
    <source>
        <dbReference type="ARBA" id="ARBA00022741"/>
    </source>
</evidence>
<comment type="subcellular location">
    <subcellularLocation>
        <location evidence="2">Nucleus</location>
    </subcellularLocation>
</comment>
<keyword evidence="12 15" id="KW-0234">DNA repair</keyword>
<dbReference type="Gene3D" id="3.40.50.10190">
    <property type="entry name" value="BRCT domain"/>
    <property type="match status" value="2"/>
</dbReference>
<dbReference type="OrthoDB" id="151490at2759"/>
<evidence type="ECO:0000256" key="5">
    <source>
        <dbReference type="ARBA" id="ARBA00022723"/>
    </source>
</evidence>
<proteinExistence type="inferred from homology"/>
<dbReference type="InterPro" id="IPR012310">
    <property type="entry name" value="DNA_ligase_ATP-dep_cent"/>
</dbReference>
<dbReference type="AlphaFoldDB" id="A0A9W6XC24"/>
<comment type="catalytic activity">
    <reaction evidence="14 15">
        <text>ATP + (deoxyribonucleotide)n-3'-hydroxyl + 5'-phospho-(deoxyribonucleotide)m = (deoxyribonucleotide)n+m + AMP + diphosphate.</text>
        <dbReference type="EC" id="6.5.1.1"/>
    </reaction>
</comment>
<dbReference type="CDD" id="cd00027">
    <property type="entry name" value="BRCT"/>
    <property type="match status" value="1"/>
</dbReference>
<evidence type="ECO:0000256" key="14">
    <source>
        <dbReference type="ARBA" id="ARBA00034003"/>
    </source>
</evidence>
<dbReference type="InterPro" id="IPR012340">
    <property type="entry name" value="NA-bd_OB-fold"/>
</dbReference>
<feature type="domain" description="BRCT" evidence="18">
    <location>
        <begin position="919"/>
        <end position="992"/>
    </location>
</feature>
<evidence type="ECO:0000256" key="8">
    <source>
        <dbReference type="ARBA" id="ARBA00022763"/>
    </source>
</evidence>
<dbReference type="GO" id="GO:0032807">
    <property type="term" value="C:DNA ligase IV complex"/>
    <property type="evidence" value="ECO:0007669"/>
    <property type="project" value="TreeGrafter"/>
</dbReference>
<dbReference type="Gene3D" id="2.40.50.140">
    <property type="entry name" value="Nucleic acid-binding proteins"/>
    <property type="match status" value="1"/>
</dbReference>
<dbReference type="Pfam" id="PF00533">
    <property type="entry name" value="BRCT"/>
    <property type="match status" value="1"/>
</dbReference>
<organism evidence="19 20">
    <name type="scientific">Phytophthora fragariaefolia</name>
    <dbReference type="NCBI Taxonomy" id="1490495"/>
    <lineage>
        <taxon>Eukaryota</taxon>
        <taxon>Sar</taxon>
        <taxon>Stramenopiles</taxon>
        <taxon>Oomycota</taxon>
        <taxon>Peronosporomycetes</taxon>
        <taxon>Peronosporales</taxon>
        <taxon>Peronosporaceae</taxon>
        <taxon>Phytophthora</taxon>
    </lineage>
</organism>
<keyword evidence="20" id="KW-1185">Reference proteome</keyword>
<keyword evidence="8 15" id="KW-0227">DNA damage</keyword>
<evidence type="ECO:0000256" key="11">
    <source>
        <dbReference type="ARBA" id="ARBA00023172"/>
    </source>
</evidence>
<comment type="caution">
    <text evidence="19">The sequence shown here is derived from an EMBL/GenBank/DDBJ whole genome shotgun (WGS) entry which is preliminary data.</text>
</comment>
<dbReference type="GO" id="GO:0003677">
    <property type="term" value="F:DNA binding"/>
    <property type="evidence" value="ECO:0007669"/>
    <property type="project" value="InterPro"/>
</dbReference>
<evidence type="ECO:0000256" key="10">
    <source>
        <dbReference type="ARBA" id="ARBA00022842"/>
    </source>
</evidence>
<dbReference type="FunFam" id="3.30.470.30:FF:000023">
    <property type="entry name" value="DNA ligase"/>
    <property type="match status" value="1"/>
</dbReference>
<keyword evidence="10" id="KW-0460">Magnesium</keyword>
<dbReference type="InterPro" id="IPR036599">
    <property type="entry name" value="DNA_ligase_N_sf"/>
</dbReference>
<dbReference type="SUPFAM" id="SSF56091">
    <property type="entry name" value="DNA ligase/mRNA capping enzyme, catalytic domain"/>
    <property type="match status" value="1"/>
</dbReference>
<feature type="domain" description="ATP-dependent DNA ligase family profile" evidence="17">
    <location>
        <begin position="360"/>
        <end position="521"/>
    </location>
</feature>
<dbReference type="InterPro" id="IPR012308">
    <property type="entry name" value="DNA_ligase_ATP-dep_N"/>
</dbReference>
<dbReference type="NCBIfam" id="TIGR00574">
    <property type="entry name" value="dnl1"/>
    <property type="match status" value="1"/>
</dbReference>
<dbReference type="InterPro" id="IPR016059">
    <property type="entry name" value="DNA_ligase_ATP-dep_CS"/>
</dbReference>
<evidence type="ECO:0000313" key="20">
    <source>
        <dbReference type="Proteomes" id="UP001165121"/>
    </source>
</evidence>
<dbReference type="Gene3D" id="3.30.470.30">
    <property type="entry name" value="DNA ligase/mRNA capping enzyme"/>
    <property type="match status" value="1"/>
</dbReference>
<dbReference type="PANTHER" id="PTHR45997:SF1">
    <property type="entry name" value="DNA LIGASE 4"/>
    <property type="match status" value="1"/>
</dbReference>
<dbReference type="InterPro" id="IPR021536">
    <property type="entry name" value="DNA_ligase_IV_dom"/>
</dbReference>
<evidence type="ECO:0000259" key="17">
    <source>
        <dbReference type="PROSITE" id="PS50160"/>
    </source>
</evidence>
<keyword evidence="5" id="KW-0479">Metal-binding</keyword>
<name>A0A9W6XC24_9STRA</name>
<keyword evidence="6" id="KW-0677">Repeat</keyword>
<dbReference type="Gene3D" id="1.10.3260.10">
    <property type="entry name" value="DNA ligase, ATP-dependent, N-terminal domain"/>
    <property type="match status" value="1"/>
</dbReference>
<gene>
    <name evidence="19" type="ORF">Pfra01_000941100</name>
</gene>
<keyword evidence="9 15" id="KW-0067">ATP-binding</keyword>
<reference evidence="19" key="1">
    <citation type="submission" date="2023-04" db="EMBL/GenBank/DDBJ databases">
        <title>Phytophthora fragariaefolia NBRC 109709.</title>
        <authorList>
            <person name="Ichikawa N."/>
            <person name="Sato H."/>
            <person name="Tonouchi N."/>
        </authorList>
    </citation>
    <scope>NUCLEOTIDE SEQUENCE</scope>
    <source>
        <strain evidence="19">NBRC 109709</strain>
    </source>
</reference>
<dbReference type="GO" id="GO:0046872">
    <property type="term" value="F:metal ion binding"/>
    <property type="evidence" value="ECO:0007669"/>
    <property type="project" value="UniProtKB-KW"/>
</dbReference>
<evidence type="ECO:0000259" key="18">
    <source>
        <dbReference type="PROSITE" id="PS50172"/>
    </source>
</evidence>
<evidence type="ECO:0000256" key="2">
    <source>
        <dbReference type="ARBA" id="ARBA00004123"/>
    </source>
</evidence>
<dbReference type="InterPro" id="IPR000977">
    <property type="entry name" value="DNA_ligase_ATP-dep"/>
</dbReference>
<dbReference type="EMBL" id="BSXT01000873">
    <property type="protein sequence ID" value="GMF35500.1"/>
    <property type="molecule type" value="Genomic_DNA"/>
</dbReference>
<comment type="cofactor">
    <cofactor evidence="1">
        <name>Mg(2+)</name>
        <dbReference type="ChEBI" id="CHEBI:18420"/>
    </cofactor>
</comment>
<dbReference type="InterPro" id="IPR036420">
    <property type="entry name" value="BRCT_dom_sf"/>
</dbReference>
<dbReference type="InterPro" id="IPR029710">
    <property type="entry name" value="LIG4"/>
</dbReference>
<keyword evidence="4 15" id="KW-0436">Ligase</keyword>
<dbReference type="InterPro" id="IPR044125">
    <property type="entry name" value="Adenylation_DNA_ligase_IV"/>
</dbReference>
<dbReference type="GO" id="GO:0006303">
    <property type="term" value="P:double-strand break repair via nonhomologous end joining"/>
    <property type="evidence" value="ECO:0007669"/>
    <property type="project" value="TreeGrafter"/>
</dbReference>
<evidence type="ECO:0000313" key="19">
    <source>
        <dbReference type="EMBL" id="GMF35500.1"/>
    </source>
</evidence>
<feature type="domain" description="BRCT" evidence="18">
    <location>
        <begin position="700"/>
        <end position="807"/>
    </location>
</feature>
<dbReference type="GO" id="GO:0006310">
    <property type="term" value="P:DNA recombination"/>
    <property type="evidence" value="ECO:0007669"/>
    <property type="project" value="UniProtKB-KW"/>
</dbReference>
<dbReference type="GO" id="GO:0071897">
    <property type="term" value="P:DNA biosynthetic process"/>
    <property type="evidence" value="ECO:0007669"/>
    <property type="project" value="InterPro"/>
</dbReference>
<evidence type="ECO:0000256" key="9">
    <source>
        <dbReference type="ARBA" id="ARBA00022840"/>
    </source>
</evidence>
<dbReference type="SMART" id="SM00292">
    <property type="entry name" value="BRCT"/>
    <property type="match status" value="2"/>
</dbReference>
<dbReference type="Pfam" id="PF04675">
    <property type="entry name" value="DNA_ligase_A_N"/>
    <property type="match status" value="1"/>
</dbReference>
<dbReference type="InterPro" id="IPR001357">
    <property type="entry name" value="BRCT_dom"/>
</dbReference>
<dbReference type="InterPro" id="IPR012309">
    <property type="entry name" value="DNA_ligase_ATP-dep_C"/>
</dbReference>
<dbReference type="GO" id="GO:0005524">
    <property type="term" value="F:ATP binding"/>
    <property type="evidence" value="ECO:0007669"/>
    <property type="project" value="UniProtKB-KW"/>
</dbReference>
<dbReference type="GO" id="GO:0003910">
    <property type="term" value="F:DNA ligase (ATP) activity"/>
    <property type="evidence" value="ECO:0007669"/>
    <property type="project" value="UniProtKB-EC"/>
</dbReference>
<dbReference type="PROSITE" id="PS50160">
    <property type="entry name" value="DNA_LIGASE_A3"/>
    <property type="match status" value="1"/>
</dbReference>
<dbReference type="PANTHER" id="PTHR45997">
    <property type="entry name" value="DNA LIGASE 4"/>
    <property type="match status" value="1"/>
</dbReference>
<dbReference type="SUPFAM" id="SSF50249">
    <property type="entry name" value="Nucleic acid-binding proteins"/>
    <property type="match status" value="1"/>
</dbReference>
<evidence type="ECO:0000256" key="15">
    <source>
        <dbReference type="RuleBase" id="RU000617"/>
    </source>
</evidence>
<evidence type="ECO:0000256" key="1">
    <source>
        <dbReference type="ARBA" id="ARBA00001946"/>
    </source>
</evidence>
<evidence type="ECO:0000256" key="6">
    <source>
        <dbReference type="ARBA" id="ARBA00022737"/>
    </source>
</evidence>
<dbReference type="CDD" id="cd07903">
    <property type="entry name" value="Adenylation_DNA_ligase_IV"/>
    <property type="match status" value="1"/>
</dbReference>
<keyword evidence="11 15" id="KW-0233">DNA recombination</keyword>
<dbReference type="Proteomes" id="UP001165121">
    <property type="component" value="Unassembled WGS sequence"/>
</dbReference>
<accession>A0A9W6XC24</accession>
<keyword evidence="7 15" id="KW-0547">Nucleotide-binding</keyword>
<dbReference type="PROSITE" id="PS00697">
    <property type="entry name" value="DNA_LIGASE_A1"/>
    <property type="match status" value="1"/>
</dbReference>
<dbReference type="Pfam" id="PF01068">
    <property type="entry name" value="DNA_ligase_A_M"/>
    <property type="match status" value="1"/>
</dbReference>
<dbReference type="Pfam" id="PF11411">
    <property type="entry name" value="DNA_ligase_IV"/>
    <property type="match status" value="1"/>
</dbReference>
<evidence type="ECO:0000256" key="4">
    <source>
        <dbReference type="ARBA" id="ARBA00022598"/>
    </source>
</evidence>
<dbReference type="SUPFAM" id="SSF52113">
    <property type="entry name" value="BRCT domain"/>
    <property type="match status" value="2"/>
</dbReference>
<dbReference type="PROSITE" id="PS50172">
    <property type="entry name" value="BRCT"/>
    <property type="match status" value="2"/>
</dbReference>
<keyword evidence="13" id="KW-0539">Nucleus</keyword>
<protein>
    <recommendedName>
        <fullName evidence="15">DNA ligase</fullName>
        <ecNumber evidence="15">6.5.1.1</ecNumber>
    </recommendedName>
</protein>
<dbReference type="CDD" id="cd07968">
    <property type="entry name" value="OBF_DNA_ligase_IV"/>
    <property type="match status" value="1"/>
</dbReference>
<evidence type="ECO:0000256" key="12">
    <source>
        <dbReference type="ARBA" id="ARBA00023204"/>
    </source>
</evidence>
<evidence type="ECO:0000256" key="13">
    <source>
        <dbReference type="ARBA" id="ARBA00023242"/>
    </source>
</evidence>
<dbReference type="GO" id="GO:0006297">
    <property type="term" value="P:nucleotide-excision repair, DNA gap filling"/>
    <property type="evidence" value="ECO:0007669"/>
    <property type="project" value="TreeGrafter"/>
</dbReference>
<dbReference type="Pfam" id="PF04679">
    <property type="entry name" value="DNA_ligase_A_C"/>
    <property type="match status" value="1"/>
</dbReference>
<comment type="similarity">
    <text evidence="3 16">Belongs to the ATP-dependent DNA ligase family.</text>
</comment>
<dbReference type="SUPFAM" id="SSF117018">
    <property type="entry name" value="ATP-dependent DNA ligase DNA-binding domain"/>
    <property type="match status" value="1"/>
</dbReference>
<dbReference type="EC" id="6.5.1.1" evidence="15"/>
<evidence type="ECO:0000256" key="16">
    <source>
        <dbReference type="RuleBase" id="RU004196"/>
    </source>
</evidence>
<evidence type="ECO:0000256" key="3">
    <source>
        <dbReference type="ARBA" id="ARBA00007572"/>
    </source>
</evidence>